<dbReference type="Proteomes" id="UP000522864">
    <property type="component" value="Unassembled WGS sequence"/>
</dbReference>
<accession>A0A7Y7WSB0</accession>
<dbReference type="InterPro" id="IPR004380">
    <property type="entry name" value="Asp_race"/>
</dbReference>
<protein>
    <submittedName>
        <fullName evidence="3">Aspartate/glutamate racemase family protein</fullName>
    </submittedName>
</protein>
<organism evidence="3 4">
    <name type="scientific">Pseudomonas gingeri</name>
    <dbReference type="NCBI Taxonomy" id="117681"/>
    <lineage>
        <taxon>Bacteria</taxon>
        <taxon>Pseudomonadati</taxon>
        <taxon>Pseudomonadota</taxon>
        <taxon>Gammaproteobacteria</taxon>
        <taxon>Pseudomonadales</taxon>
        <taxon>Pseudomonadaceae</taxon>
        <taxon>Pseudomonas</taxon>
    </lineage>
</organism>
<dbReference type="SUPFAM" id="SSF53681">
    <property type="entry name" value="Aspartate/glutamate racemase"/>
    <property type="match status" value="4"/>
</dbReference>
<gene>
    <name evidence="3" type="ORF">HX830_18315</name>
</gene>
<dbReference type="PROSITE" id="PS00924">
    <property type="entry name" value="ASP_GLU_RACEMASE_2"/>
    <property type="match status" value="1"/>
</dbReference>
<dbReference type="GO" id="GO:0047661">
    <property type="term" value="F:amino-acid racemase activity"/>
    <property type="evidence" value="ECO:0007669"/>
    <property type="project" value="InterPro"/>
</dbReference>
<dbReference type="InterPro" id="IPR033134">
    <property type="entry name" value="Asp/Glu_racemase_AS_2"/>
</dbReference>
<evidence type="ECO:0000313" key="4">
    <source>
        <dbReference type="Proteomes" id="UP000522864"/>
    </source>
</evidence>
<name>A0A7Y7WSB0_9PSED</name>
<reference evidence="3 4" key="1">
    <citation type="submission" date="2020-04" db="EMBL/GenBank/DDBJ databases">
        <title>Molecular characterization of pseudomonads from Agaricus bisporus reveal novel blotch 2 pathogens in Western Europe.</title>
        <authorList>
            <person name="Taparia T."/>
            <person name="Krijger M."/>
            <person name="Haynes E."/>
            <person name="Elpinstone J.G."/>
            <person name="Noble R."/>
            <person name="Van Der Wolf J."/>
        </authorList>
    </citation>
    <scope>NUCLEOTIDE SEQUENCE [LARGE SCALE GENOMIC DNA]</scope>
    <source>
        <strain evidence="3 4">G9001</strain>
    </source>
</reference>
<dbReference type="Pfam" id="PF01177">
    <property type="entry name" value="Asp_Glu_race"/>
    <property type="match status" value="2"/>
</dbReference>
<dbReference type="EMBL" id="JACAQA010000014">
    <property type="protein sequence ID" value="NWB86834.1"/>
    <property type="molecule type" value="Genomic_DNA"/>
</dbReference>
<comment type="caution">
    <text evidence="3">The sequence shown here is derived from an EMBL/GenBank/DDBJ whole genome shotgun (WGS) entry which is preliminary data.</text>
</comment>
<dbReference type="InterPro" id="IPR015942">
    <property type="entry name" value="Asp/Glu/hydantoin_racemase"/>
</dbReference>
<keyword evidence="2" id="KW-0413">Isomerase</keyword>
<dbReference type="RefSeq" id="WP_177101716.1">
    <property type="nucleotide sequence ID" value="NZ_JACAQA010000014.1"/>
</dbReference>
<dbReference type="PANTHER" id="PTHR21198:SF7">
    <property type="entry name" value="ASPARTATE-GLUTAMATE RACEMASE FAMILY"/>
    <property type="match status" value="1"/>
</dbReference>
<comment type="similarity">
    <text evidence="1">Belongs to the aspartate/glutamate racemases family.</text>
</comment>
<dbReference type="InterPro" id="IPR001920">
    <property type="entry name" value="Asp/Glu_race"/>
</dbReference>
<dbReference type="PANTHER" id="PTHR21198">
    <property type="entry name" value="GLUTAMATE RACEMASE"/>
    <property type="match status" value="1"/>
</dbReference>
<dbReference type="NCBIfam" id="TIGR00035">
    <property type="entry name" value="asp_race"/>
    <property type="match status" value="1"/>
</dbReference>
<evidence type="ECO:0000256" key="2">
    <source>
        <dbReference type="ARBA" id="ARBA00023235"/>
    </source>
</evidence>
<dbReference type="PROSITE" id="PS00923">
    <property type="entry name" value="ASP_GLU_RACEMASE_1"/>
    <property type="match status" value="1"/>
</dbReference>
<evidence type="ECO:0000256" key="1">
    <source>
        <dbReference type="ARBA" id="ARBA00007847"/>
    </source>
</evidence>
<proteinExistence type="inferred from homology"/>
<evidence type="ECO:0000313" key="3">
    <source>
        <dbReference type="EMBL" id="NWB86834.1"/>
    </source>
</evidence>
<dbReference type="AlphaFoldDB" id="A0A7Y7WSB0"/>
<sequence length="498" mass="54153">MNTQGKKSEMPPVARKLGIVGGLGSLAGGDLFFKLVKSRAVLADQGRYHFLFEQHPFKDVLLPLDREASMTARKFYVFQVCQSFEAGGIDAVVLPCFASQTFREEIQQELGIPVLDLMAALAEHIRRIAEPGTRLGILASDYVRHSGLFERYLGGDFQLVYPPESDQRALMDAMYGLNGIKDGYLQGVPLEGVYQACLSLQELGANLIVPGLTELSLVCADLQRRGLRVLDINEIYAAAVTTADDEPTHAPFKLGIVGGVGPAATVDFMAKVVRHTPAGRDQDHIKMVVEQNPQIPDRTANLLFDEADPTLALYATCKRLESAGAQAIAIPCNTAHAFVERLQPYLRVPIINMLSETVEAIARQHGSGKHIGLLATSGTVQSQVYHQAARHAGLPLLIPGFDYQELVMSAIYGERGIKAGFTDGLCKEQLLLAVEHLCELGAEVIILGCTELPLVLSHCDDFQVRGHRVALVDPTSVLALRCVSLATSSRSARITYRG</sequence>
<dbReference type="Gene3D" id="3.40.50.1860">
    <property type="match status" value="4"/>
</dbReference>
<dbReference type="InterPro" id="IPR018187">
    <property type="entry name" value="Asp/Glu_racemase_AS_1"/>
</dbReference>